<keyword evidence="5" id="KW-1185">Reference proteome</keyword>
<reference evidence="5" key="1">
    <citation type="journal article" date="2019" name="Int. J. Syst. Evol. Microbiol.">
        <title>The Global Catalogue of Microorganisms (GCM) 10K type strain sequencing project: providing services to taxonomists for standard genome sequencing and annotation.</title>
        <authorList>
            <consortium name="The Broad Institute Genomics Platform"/>
            <consortium name="The Broad Institute Genome Sequencing Center for Infectious Disease"/>
            <person name="Wu L."/>
            <person name="Ma J."/>
        </authorList>
    </citation>
    <scope>NUCLEOTIDE SEQUENCE [LARGE SCALE GENOMIC DNA]</scope>
    <source>
        <strain evidence="5">CCUG 70865</strain>
    </source>
</reference>
<dbReference type="InterPro" id="IPR025875">
    <property type="entry name" value="Leu-rich_rpt_4"/>
</dbReference>
<dbReference type="InterPro" id="IPR050836">
    <property type="entry name" value="SDS22/Internalin_LRR"/>
</dbReference>
<dbReference type="Pfam" id="PF13676">
    <property type="entry name" value="TIR_2"/>
    <property type="match status" value="1"/>
</dbReference>
<dbReference type="SMART" id="SM00365">
    <property type="entry name" value="LRR_SD22"/>
    <property type="match status" value="9"/>
</dbReference>
<dbReference type="SUPFAM" id="SSF52540">
    <property type="entry name" value="P-loop containing nucleoside triphosphate hydrolases"/>
    <property type="match status" value="1"/>
</dbReference>
<dbReference type="Gene3D" id="3.80.10.10">
    <property type="entry name" value="Ribonuclease Inhibitor"/>
    <property type="match status" value="3"/>
</dbReference>
<keyword evidence="1" id="KW-0433">Leucine-rich repeat</keyword>
<sequence length="1244" mass="145431">MNKPAQILELEKIYKISINESKVTYNRNSYSLNSKGEIVSLDLSLNNISDISTLKSFKSLTHLNLNTNKIVDISVLKNLPLLTNLILSDNEIINISSIKNLTLLEYLDLWCNQISDISFLQELEFLKILNLSYNNISDISALKNLDELISLNLWGNNISDISALQDLVLLKNLNLWSNEISDISILESLVLLENLELGINNISDISVLENLKKLTSLDLSSNEITDISILHNLPLLKRLKLNSNVINDISIISNLKLLIDLNLGINKISDISILKELMLLESLYIHHNDISDISILNELTLLRELNFSNNNIKDISLLENLKLLTTLNVSNNPISNISAIGNLPNLKNIYLAGIDCDNFAVLKDMLNLNELHISNNNISNLYFLENLINLKVLDISCNKILQLNFLQDLKKLTKIYLNSNEISDIEEFQYFDPLPSYIEIDGNPCFDSYDLKFEKKKNHHDLILNLLKKINEEKKEYVLPTKVLLLGNTGCGKSTLLDYILQDKKNKAFKNNLASTHIIQVETFPKKLKRNSIPEAVFYDFGGQDYYHGLYKAFLSNESLNILLWNNQNDENQVRKDRNEQFTRDYDRNYWLYQLKFQYDKKNSKELNKGTEPIILIQTHADNELSRRETYQGNCYDFNIINEFYLSFDSASISQNKTLDIGLRYFEETLHEQIKQKQIKKYEPIWYKNFLNYILRSTKKSYINLSDLASEYKRDSDLDNKLLPEVLREIAQTGLILYYKDDKDLKDVAWLNPSGIIEDIHDRVLSKDSIKKNKGIVQKDFFDNLIKDEKLIKLLVNQKVIFLDEYDNNYIIPGYLPLTEEEDKLYELLTFDFIEPNFIMKYEHFIPFGLINQLVCFYGKGKSKKHYWRDQLLFTKGNSKILIKLDFTNLEILVSIKSKDSNARIEKIQQEIFTDILDIYWDKNDKYKILEYIQPKYYKFHDFDGENIDKFKNVSINIEKFDIKHFDVDHLNVDMLDKVNFKINSYNEIFKDSLKSPDDLYISIDNKFFVNHKDLEDKDKTVNKIMSFGLETRKEIQNNKEIEIRRINKTKFSEKASGLYRSFTTNKNTENMKRIFISYAKENKKEVNEFQKQIAPFKLSKEVETWHCSELQLGEDWDSKIKSKFYEADIILYFISVDFFSTPFILDEEVKRGFERDNDPNDNVILIPIILEKIHWEDLLGKYSSNFKGKAINSYDKSNNAWYEIVDDLKNQYFRKADADSTKAILGQSKEKMKAQEDIIEGKL</sequence>
<dbReference type="PANTHER" id="PTHR46652">
    <property type="entry name" value="LEUCINE-RICH REPEAT AND IQ DOMAIN-CONTAINING PROTEIN 1-RELATED"/>
    <property type="match status" value="1"/>
</dbReference>
<proteinExistence type="predicted"/>
<comment type="caution">
    <text evidence="4">The sequence shown here is derived from an EMBL/GenBank/DDBJ whole genome shotgun (WGS) entry which is preliminary data.</text>
</comment>
<dbReference type="InterPro" id="IPR001611">
    <property type="entry name" value="Leu-rich_rpt"/>
</dbReference>
<dbReference type="SMART" id="SM00369">
    <property type="entry name" value="LRR_TYP"/>
    <property type="match status" value="11"/>
</dbReference>
<organism evidence="4 5">
    <name type="scientific">Flavobacterium artemisiae</name>
    <dbReference type="NCBI Taxonomy" id="2126556"/>
    <lineage>
        <taxon>Bacteria</taxon>
        <taxon>Pseudomonadati</taxon>
        <taxon>Bacteroidota</taxon>
        <taxon>Flavobacteriia</taxon>
        <taxon>Flavobacteriales</taxon>
        <taxon>Flavobacteriaceae</taxon>
        <taxon>Flavobacterium</taxon>
    </lineage>
</organism>
<dbReference type="SUPFAM" id="SSF52058">
    <property type="entry name" value="L domain-like"/>
    <property type="match status" value="2"/>
</dbReference>
<dbReference type="PROSITE" id="PS51450">
    <property type="entry name" value="LRR"/>
    <property type="match status" value="17"/>
</dbReference>
<gene>
    <name evidence="4" type="ORF">ACFSC2_07085</name>
</gene>
<dbReference type="InterPro" id="IPR032675">
    <property type="entry name" value="LRR_dom_sf"/>
</dbReference>
<dbReference type="Gene3D" id="3.30.310.200">
    <property type="match status" value="1"/>
</dbReference>
<dbReference type="InterPro" id="IPR000157">
    <property type="entry name" value="TIR_dom"/>
</dbReference>
<dbReference type="RefSeq" id="WP_379818598.1">
    <property type="nucleotide sequence ID" value="NZ_JBHUDZ010000007.1"/>
</dbReference>
<keyword evidence="2" id="KW-0677">Repeat</keyword>
<feature type="domain" description="TIR" evidence="3">
    <location>
        <begin position="1071"/>
        <end position="1213"/>
    </location>
</feature>
<dbReference type="PANTHER" id="PTHR46652:SF3">
    <property type="entry name" value="LEUCINE-RICH REPEAT-CONTAINING PROTEIN 9"/>
    <property type="match status" value="1"/>
</dbReference>
<name>A0ABW4HAX3_9FLAO</name>
<dbReference type="Gene3D" id="3.40.50.10140">
    <property type="entry name" value="Toll/interleukin-1 receptor homology (TIR) domain"/>
    <property type="match status" value="1"/>
</dbReference>
<dbReference type="Gene3D" id="3.40.50.300">
    <property type="entry name" value="P-loop containing nucleotide triphosphate hydrolases"/>
    <property type="match status" value="1"/>
</dbReference>
<dbReference type="InterPro" id="IPR035897">
    <property type="entry name" value="Toll_tir_struct_dom_sf"/>
</dbReference>
<dbReference type="InterPro" id="IPR027417">
    <property type="entry name" value="P-loop_NTPase"/>
</dbReference>
<dbReference type="Pfam" id="PF12799">
    <property type="entry name" value="LRR_4"/>
    <property type="match status" value="2"/>
</dbReference>
<evidence type="ECO:0000256" key="2">
    <source>
        <dbReference type="ARBA" id="ARBA00022737"/>
    </source>
</evidence>
<evidence type="ECO:0000313" key="5">
    <source>
        <dbReference type="Proteomes" id="UP001597138"/>
    </source>
</evidence>
<dbReference type="Pfam" id="PF08477">
    <property type="entry name" value="Roc"/>
    <property type="match status" value="1"/>
</dbReference>
<evidence type="ECO:0000256" key="1">
    <source>
        <dbReference type="ARBA" id="ARBA00022614"/>
    </source>
</evidence>
<dbReference type="Proteomes" id="UP001597138">
    <property type="component" value="Unassembled WGS sequence"/>
</dbReference>
<dbReference type="PROSITE" id="PS50104">
    <property type="entry name" value="TIR"/>
    <property type="match status" value="1"/>
</dbReference>
<dbReference type="InterPro" id="IPR003591">
    <property type="entry name" value="Leu-rich_rpt_typical-subtyp"/>
</dbReference>
<dbReference type="SMART" id="SM00364">
    <property type="entry name" value="LRR_BAC"/>
    <property type="match status" value="6"/>
</dbReference>
<accession>A0ABW4HAX3</accession>
<evidence type="ECO:0000313" key="4">
    <source>
        <dbReference type="EMBL" id="MFD1602500.1"/>
    </source>
</evidence>
<evidence type="ECO:0000259" key="3">
    <source>
        <dbReference type="PROSITE" id="PS50104"/>
    </source>
</evidence>
<dbReference type="EMBL" id="JBHUDZ010000007">
    <property type="protein sequence ID" value="MFD1602500.1"/>
    <property type="molecule type" value="Genomic_DNA"/>
</dbReference>
<dbReference type="SMART" id="SM00255">
    <property type="entry name" value="TIR"/>
    <property type="match status" value="1"/>
</dbReference>
<protein>
    <submittedName>
        <fullName evidence="4">Leucine-rich repeat domain-containing protein</fullName>
    </submittedName>
</protein>
<dbReference type="SUPFAM" id="SSF52200">
    <property type="entry name" value="Toll/Interleukin receptor TIR domain"/>
    <property type="match status" value="1"/>
</dbReference>